<dbReference type="Gene3D" id="1.10.10.990">
    <property type="match status" value="1"/>
</dbReference>
<dbReference type="InterPro" id="IPR011335">
    <property type="entry name" value="Restrct_endonuc-II-like"/>
</dbReference>
<dbReference type="RefSeq" id="WP_090728487.1">
    <property type="nucleotide sequence ID" value="NZ_FOOU01000008.1"/>
</dbReference>
<dbReference type="OrthoDB" id="9762834at2"/>
<dbReference type="Gene3D" id="3.40.50.10930">
    <property type="match status" value="1"/>
</dbReference>
<dbReference type="GO" id="GO:0009338">
    <property type="term" value="C:exodeoxyribonuclease V complex"/>
    <property type="evidence" value="ECO:0007669"/>
    <property type="project" value="InterPro"/>
</dbReference>
<evidence type="ECO:0000313" key="13">
    <source>
        <dbReference type="Proteomes" id="UP000198623"/>
    </source>
</evidence>
<name>A0A1I2SNP7_9GAMM</name>
<comment type="miscellaneous">
    <text evidence="10">In the RecBCD complex, RecB has a slow 3'-5' helicase, an exonuclease activity and loads RecA onto ssDNA, RecD has a fast 5'-3' helicase activity, while RecC stimulates the ATPase and processivity of the RecB helicase and contributes to recognition of the Chi site.</text>
</comment>
<keyword evidence="8 10" id="KW-0238">DNA-binding</keyword>
<dbReference type="Pfam" id="PF04257">
    <property type="entry name" value="Exonuc_V_gamma"/>
    <property type="match status" value="1"/>
</dbReference>
<gene>
    <name evidence="10" type="primary">recC</name>
    <name evidence="12" type="ORF">SAMN05216175_108102</name>
</gene>
<evidence type="ECO:0000256" key="2">
    <source>
        <dbReference type="ARBA" id="ARBA00022741"/>
    </source>
</evidence>
<dbReference type="Proteomes" id="UP000198623">
    <property type="component" value="Unassembled WGS sequence"/>
</dbReference>
<dbReference type="PANTHER" id="PTHR30591:SF1">
    <property type="entry name" value="RECBCD ENZYME SUBUNIT RECC"/>
    <property type="match status" value="1"/>
</dbReference>
<evidence type="ECO:0000256" key="7">
    <source>
        <dbReference type="ARBA" id="ARBA00022840"/>
    </source>
</evidence>
<keyword evidence="5 10" id="KW-0347">Helicase</keyword>
<keyword evidence="2 10" id="KW-0547">Nucleotide-binding</keyword>
<evidence type="ECO:0000256" key="3">
    <source>
        <dbReference type="ARBA" id="ARBA00022763"/>
    </source>
</evidence>
<dbReference type="SUPFAM" id="SSF52540">
    <property type="entry name" value="P-loop containing nucleoside triphosphate hydrolases"/>
    <property type="match status" value="2"/>
</dbReference>
<proteinExistence type="inferred from homology"/>
<dbReference type="InterPro" id="IPR027417">
    <property type="entry name" value="P-loop_NTPase"/>
</dbReference>
<dbReference type="AlphaFoldDB" id="A0A1I2SNP7"/>
<reference evidence="13" key="1">
    <citation type="submission" date="2016-10" db="EMBL/GenBank/DDBJ databases">
        <authorList>
            <person name="Varghese N."/>
            <person name="Submissions S."/>
        </authorList>
    </citation>
    <scope>NUCLEOTIDE SEQUENCE [LARGE SCALE GENOMIC DNA]</scope>
    <source>
        <strain evidence="13">CGMCC 1.10971</strain>
    </source>
</reference>
<organism evidence="12 13">
    <name type="scientific">Neptunomonas qingdaonensis</name>
    <dbReference type="NCBI Taxonomy" id="1045558"/>
    <lineage>
        <taxon>Bacteria</taxon>
        <taxon>Pseudomonadati</taxon>
        <taxon>Pseudomonadota</taxon>
        <taxon>Gammaproteobacteria</taxon>
        <taxon>Oceanospirillales</taxon>
        <taxon>Oceanospirillaceae</taxon>
        <taxon>Neptunomonas</taxon>
    </lineage>
</organism>
<dbReference type="CDD" id="cd22353">
    <property type="entry name" value="RecC_C-like"/>
    <property type="match status" value="1"/>
</dbReference>
<keyword evidence="7 10" id="KW-0067">ATP-binding</keyword>
<evidence type="ECO:0000256" key="5">
    <source>
        <dbReference type="ARBA" id="ARBA00022806"/>
    </source>
</evidence>
<comment type="function">
    <text evidence="10">A helicase/nuclease that prepares dsDNA breaks (DSB) for recombinational DNA repair. Binds to DSBs and unwinds DNA via a highly rapid and processive ATP-dependent bidirectional helicase activity. Unwinds dsDNA until it encounters a Chi (crossover hotspot instigator) sequence from the 3' direction. Cuts ssDNA a few nucleotides 3' to the Chi site. The properties and activities of the enzyme are changed at Chi. The Chi-altered holoenzyme produces a long 3'-ssDNA overhang and facilitates RecA-binding to the ssDNA for homologous DNA recombination and repair. Holoenzyme degrades any linearized DNA that is unable to undergo homologous recombination. In the holoenzyme this subunit recognizes the wild-type Chi sequence, and when added to isolated RecB increases its ATP-dependent helicase processivity.</text>
</comment>
<dbReference type="HAMAP" id="MF_01486">
    <property type="entry name" value="RecC"/>
    <property type="match status" value="1"/>
</dbReference>
<dbReference type="SUPFAM" id="SSF52980">
    <property type="entry name" value="Restriction endonuclease-like"/>
    <property type="match status" value="1"/>
</dbReference>
<evidence type="ECO:0000256" key="9">
    <source>
        <dbReference type="ARBA" id="ARBA00023204"/>
    </source>
</evidence>
<keyword evidence="9 10" id="KW-0234">DNA repair</keyword>
<dbReference type="NCBIfam" id="TIGR01450">
    <property type="entry name" value="recC"/>
    <property type="match status" value="1"/>
</dbReference>
<dbReference type="PIRSF" id="PIRSF000980">
    <property type="entry name" value="RecC"/>
    <property type="match status" value="1"/>
</dbReference>
<feature type="domain" description="RecC C-terminal" evidence="11">
    <location>
        <begin position="816"/>
        <end position="1034"/>
    </location>
</feature>
<keyword evidence="6 10" id="KW-0269">Exonuclease</keyword>
<accession>A0A1I2SNP7</accession>
<comment type="similarity">
    <text evidence="10">Belongs to the RecC family.</text>
</comment>
<dbReference type="EMBL" id="FOOU01000008">
    <property type="protein sequence ID" value="SFG54390.1"/>
    <property type="molecule type" value="Genomic_DNA"/>
</dbReference>
<dbReference type="GO" id="GO:0008854">
    <property type="term" value="F:exodeoxyribonuclease V activity"/>
    <property type="evidence" value="ECO:0007669"/>
    <property type="project" value="InterPro"/>
</dbReference>
<evidence type="ECO:0000256" key="1">
    <source>
        <dbReference type="ARBA" id="ARBA00022722"/>
    </source>
</evidence>
<evidence type="ECO:0000259" key="11">
    <source>
        <dbReference type="Pfam" id="PF17946"/>
    </source>
</evidence>
<protein>
    <recommendedName>
        <fullName evidence="10">RecBCD enzyme subunit RecC</fullName>
    </recommendedName>
    <alternativeName>
        <fullName evidence="10">Exonuclease V subunit RecC</fullName>
        <shortName evidence="10">ExoV subunit RecC</shortName>
    </alternativeName>
    <alternativeName>
        <fullName evidence="10">Helicase/nuclease RecBCD subunit RecC</fullName>
    </alternativeName>
</protein>
<evidence type="ECO:0000256" key="10">
    <source>
        <dbReference type="HAMAP-Rule" id="MF_01486"/>
    </source>
</evidence>
<evidence type="ECO:0000313" key="12">
    <source>
        <dbReference type="EMBL" id="SFG54390.1"/>
    </source>
</evidence>
<keyword evidence="4 10" id="KW-0378">Hydrolase</keyword>
<dbReference type="InterPro" id="IPR013986">
    <property type="entry name" value="DExx_box_DNA_helicase_dom_sf"/>
</dbReference>
<dbReference type="GO" id="GO:0003677">
    <property type="term" value="F:DNA binding"/>
    <property type="evidence" value="ECO:0007669"/>
    <property type="project" value="UniProtKB-UniRule"/>
</dbReference>
<keyword evidence="1 10" id="KW-0540">Nuclease</keyword>
<keyword evidence="13" id="KW-1185">Reference proteome</keyword>
<dbReference type="Gene3D" id="3.40.50.300">
    <property type="entry name" value="P-loop containing nucleotide triphosphate hydrolases"/>
    <property type="match status" value="2"/>
</dbReference>
<dbReference type="InterPro" id="IPR006697">
    <property type="entry name" value="RecC"/>
</dbReference>
<dbReference type="InterPro" id="IPR041500">
    <property type="entry name" value="RecC_C"/>
</dbReference>
<dbReference type="STRING" id="1045558.SAMN05216175_108102"/>
<sequence>MLRVYHSNALDTLRDVLVEMIRQDPQSDPFVAEQILVQSPGMAQWLKLELAERLGIAANIEFPLPASFLWKVFVAALDDVPERSAYNKASMTWVLMRVLPQYLDSDLFSVLRHYLQEDEDPLRLYHLCERVADLFDQYLVYRPDWIAAWEQGDDQPALEADQRWQPALWRAIVEDTHSRGLPHWHRANMYDTFIKALSNSQTALAGVPRRIFVFGISALPQNYIEALGALGQKVDVHLMLANPCRHYWGDIVDPGYLARLNRIWLSKGQDADETYQTGHPLLASMGKLGRDYLHLIQQMELPEVALFNDARYDTLLSALQSDMLELVNRGNDQNSNSGLSDPVITFADTDQSIQLHSAHSALREVEILQDQLLAMFSDNARLKPRDIIVMMPDVAHYAPYIDAVFGNAAAAHYLPYSISDRSAEQEIPLLSSFLQLISLSKSRFSVSQVIELLELPATLKRFELEQEAFENIRQWINETGIHWGLDQMSREDSGSVGFEQNSWRFGMDRLFSGYAIGATDAVWNDISPYDGVGGLASAALGQLSAFLQQLQQLRTQFSGAQPLTGWIALIQQMLEAMYLPDERDHEALELIYRALESLRETFQEVAFEKDIDVAIVQDYLQEQLSSQRSSQRFLSGQINFCTLMPMRAIPFGVVCLLGMNDSDYPRSIPPMGFDLMVDHPRKGDRSRRDDDRYLFLEALLSARDTLYISYVGRSIADNAKRVPSVLVSEVLEYCDQAYRIEQDTPESTRKFVTAKTVQEHLLLEHPLTAYSPGYFDQTSPRLFSYNNRWMISSNLSTLTSASFIKGKLQPIENPLVELDDLIAFYRHPIQYFFQKRMQIFFRDDELVLSDEEPFSLAPLIDYQLRKKLLQSALGGDGLQATAHFIRQSGILPVGKAGDVELSKRTHDIAELYEKMQPLMVGEPRRREINLRFTLPDSLELQGWVNDVYDTGVLKYDVSKVSGRHRFMTWVQHLATCAAGYSERTTYRGLSEQFSFTPMPAELAHAELSKLVKTYLEGQRFPLNWIPEPAWKWLSLRGKDEEKARKEAQSRFDSDRGGDASNPYVRRVYPEWRMIEPGVFAYSEQLFSVMMNYLEVDNDDH</sequence>
<comment type="subunit">
    <text evidence="10">Heterotrimer of RecB, RecC and RecD. All subunits contribute to DNA-binding.</text>
</comment>
<evidence type="ECO:0000256" key="4">
    <source>
        <dbReference type="ARBA" id="ARBA00022801"/>
    </source>
</evidence>
<dbReference type="Gene3D" id="1.10.10.160">
    <property type="match status" value="1"/>
</dbReference>
<dbReference type="PANTHER" id="PTHR30591">
    <property type="entry name" value="RECBCD ENZYME SUBUNIT RECC"/>
    <property type="match status" value="1"/>
</dbReference>
<evidence type="ECO:0000256" key="6">
    <source>
        <dbReference type="ARBA" id="ARBA00022839"/>
    </source>
</evidence>
<evidence type="ECO:0000256" key="8">
    <source>
        <dbReference type="ARBA" id="ARBA00023125"/>
    </source>
</evidence>
<dbReference type="Pfam" id="PF17946">
    <property type="entry name" value="RecC_C"/>
    <property type="match status" value="1"/>
</dbReference>
<keyword evidence="3 10" id="KW-0227">DNA damage</keyword>
<dbReference type="GO" id="GO:0005524">
    <property type="term" value="F:ATP binding"/>
    <property type="evidence" value="ECO:0007669"/>
    <property type="project" value="UniProtKB-UniRule"/>
</dbReference>
<dbReference type="GO" id="GO:0003678">
    <property type="term" value="F:DNA helicase activity"/>
    <property type="evidence" value="ECO:0007669"/>
    <property type="project" value="UniProtKB-UniRule"/>
</dbReference>
<dbReference type="GO" id="GO:0000724">
    <property type="term" value="P:double-strand break repair via homologous recombination"/>
    <property type="evidence" value="ECO:0007669"/>
    <property type="project" value="UniProtKB-UniRule"/>
</dbReference>